<evidence type="ECO:0000313" key="1">
    <source>
        <dbReference type="EMBL" id="EGO65423.1"/>
    </source>
</evidence>
<reference evidence="1 2" key="1">
    <citation type="journal article" date="2011" name="EMBO J.">
        <title>Structural diversity of bacterial flagellar motors.</title>
        <authorList>
            <person name="Chen S."/>
            <person name="Beeby M."/>
            <person name="Murphy G.E."/>
            <person name="Leadbetter J.R."/>
            <person name="Hendrixson D.R."/>
            <person name="Briegel A."/>
            <person name="Li Z."/>
            <person name="Shi J."/>
            <person name="Tocheva E.I."/>
            <person name="Muller A."/>
            <person name="Dobro M.J."/>
            <person name="Jensen G.J."/>
        </authorList>
    </citation>
    <scope>NUCLEOTIDE SEQUENCE [LARGE SCALE GENOMIC DNA]</scope>
    <source>
        <strain evidence="1 2">DSM 6540</strain>
    </source>
</reference>
<organism evidence="1 2">
    <name type="scientific">Acetonema longum DSM 6540</name>
    <dbReference type="NCBI Taxonomy" id="1009370"/>
    <lineage>
        <taxon>Bacteria</taxon>
        <taxon>Bacillati</taxon>
        <taxon>Bacillota</taxon>
        <taxon>Negativicutes</taxon>
        <taxon>Acetonemataceae</taxon>
        <taxon>Acetonema</taxon>
    </lineage>
</organism>
<evidence type="ECO:0000313" key="2">
    <source>
        <dbReference type="Proteomes" id="UP000003240"/>
    </source>
</evidence>
<proteinExistence type="predicted"/>
<dbReference type="RefSeq" id="WP_004092426.1">
    <property type="nucleotide sequence ID" value="NZ_AFGF01000017.1"/>
</dbReference>
<keyword evidence="2" id="KW-1185">Reference proteome</keyword>
<name>F7NEL2_9FIRM</name>
<comment type="caution">
    <text evidence="1">The sequence shown here is derived from an EMBL/GenBank/DDBJ whole genome shotgun (WGS) entry which is preliminary data.</text>
</comment>
<accession>F7NEL2</accession>
<dbReference type="Proteomes" id="UP000003240">
    <property type="component" value="Unassembled WGS sequence"/>
</dbReference>
<sequence length="70" mass="8063">MESRDWAIRQVSLKELSARRVDAAHSLYAVGRIQNRKQDASRDSSRKKPALDFKKIYACKINKNGVDCRI</sequence>
<dbReference type="EMBL" id="AFGF01000017">
    <property type="protein sequence ID" value="EGO65423.1"/>
    <property type="molecule type" value="Genomic_DNA"/>
</dbReference>
<gene>
    <name evidence="1" type="ORF">ALO_02376</name>
</gene>
<dbReference type="AlphaFoldDB" id="F7NEL2"/>
<protein>
    <submittedName>
        <fullName evidence="1">Uncharacterized protein</fullName>
    </submittedName>
</protein>